<dbReference type="InterPro" id="IPR006803">
    <property type="entry name" value="Poxvirus_I5"/>
</dbReference>
<organism evidence="8">
    <name type="scientific">Rousettus bat poxvirus</name>
    <dbReference type="NCBI Taxonomy" id="3141933"/>
    <lineage>
        <taxon>Viruses</taxon>
        <taxon>Varidnaviria</taxon>
        <taxon>Bamfordvirae</taxon>
        <taxon>Nucleocytoviricota</taxon>
        <taxon>Pokkesviricetes</taxon>
        <taxon>Chitovirales</taxon>
        <taxon>Poxviridae</taxon>
    </lineage>
</organism>
<proteinExistence type="predicted"/>
<sequence>MALPAGEVMAAIGVTLLMLLMVCSGVALVVNRIAPARSVMMRYSRGAQYLRILDILALIVFVPGTITLYAVYVRKLSQLSAAL</sequence>
<reference evidence="8" key="2">
    <citation type="submission" date="2024-02" db="EMBL/GenBank/DDBJ databases">
        <authorList>
            <person name="Hu B."/>
        </authorList>
    </citation>
    <scope>NUCLEOTIDE SEQUENCE</scope>
    <source>
        <strain evidence="8">1A/Uganda/UGR70/2019</strain>
    </source>
</reference>
<evidence type="ECO:0000256" key="4">
    <source>
        <dbReference type="ARBA" id="ARBA00022921"/>
    </source>
</evidence>
<feature type="transmembrane region" description="Helical" evidence="7">
    <location>
        <begin position="52"/>
        <end position="72"/>
    </location>
</feature>
<evidence type="ECO:0000256" key="7">
    <source>
        <dbReference type="SAM" id="Phobius"/>
    </source>
</evidence>
<keyword evidence="6 7" id="KW-0472">Membrane</keyword>
<evidence type="ECO:0000256" key="2">
    <source>
        <dbReference type="ARBA" id="ARBA00022692"/>
    </source>
</evidence>
<name>A0AAU7E239_9POXV</name>
<reference evidence="8" key="1">
    <citation type="journal article" date="2024" name="Microbiome">
        <title>Substantial viral diversity in bats and rodents from East Africa: insights into evolution, recombination, and cocirculation.</title>
        <authorList>
            <person name="Wang D."/>
            <person name="Yang X."/>
            <person name="Ren Z."/>
            <person name="Hu B."/>
            <person name="Zhao H."/>
            <person name="Yang K."/>
            <person name="Shi P."/>
            <person name="Zhang Z."/>
            <person name="Feng Q."/>
            <person name="Nawenja C.V."/>
            <person name="Obanda V."/>
            <person name="Robert K."/>
            <person name="Nalikka B."/>
            <person name="Waruhiu C.N."/>
            <person name="Ochola G.O."/>
            <person name="Onyuok S.O."/>
            <person name="Ochieng H."/>
            <person name="Li B."/>
            <person name="Zhu Y."/>
            <person name="Si H."/>
            <person name="Yin J."/>
            <person name="Kristiansen K."/>
            <person name="Jin X."/>
            <person name="Xu X."/>
            <person name="Xiao M."/>
            <person name="Agwanda B."/>
            <person name="Ommeh S."/>
            <person name="Li J."/>
            <person name="Shi Z.L."/>
        </authorList>
    </citation>
    <scope>NUCLEOTIDE SEQUENCE</scope>
    <source>
        <strain evidence="8">1A/Uganda/UGR70/2019</strain>
    </source>
</reference>
<evidence type="ECO:0000256" key="1">
    <source>
        <dbReference type="ARBA" id="ARBA00004385"/>
    </source>
</evidence>
<dbReference type="EMBL" id="PP711852">
    <property type="protein sequence ID" value="XBH23795.1"/>
    <property type="molecule type" value="Genomic_DNA"/>
</dbReference>
<feature type="transmembrane region" description="Helical" evidence="7">
    <location>
        <begin position="12"/>
        <end position="31"/>
    </location>
</feature>
<keyword evidence="3" id="KW-0946">Virion</keyword>
<dbReference type="GO" id="GO:0055036">
    <property type="term" value="C:virion membrane"/>
    <property type="evidence" value="ECO:0007669"/>
    <property type="project" value="UniProtKB-SubCell"/>
</dbReference>
<dbReference type="PIRSF" id="PIRSF003768">
    <property type="entry name" value="VAC_I5L"/>
    <property type="match status" value="1"/>
</dbReference>
<protein>
    <submittedName>
        <fullName evidence="8">IMV membrane protein</fullName>
    </submittedName>
</protein>
<evidence type="ECO:0000256" key="5">
    <source>
        <dbReference type="ARBA" id="ARBA00022989"/>
    </source>
</evidence>
<keyword evidence="2 7" id="KW-0812">Transmembrane</keyword>
<evidence type="ECO:0000256" key="6">
    <source>
        <dbReference type="ARBA" id="ARBA00023136"/>
    </source>
</evidence>
<evidence type="ECO:0000256" key="3">
    <source>
        <dbReference type="ARBA" id="ARBA00022844"/>
    </source>
</evidence>
<evidence type="ECO:0000313" key="8">
    <source>
        <dbReference type="EMBL" id="XBH23795.1"/>
    </source>
</evidence>
<keyword evidence="4" id="KW-0426">Late protein</keyword>
<dbReference type="Pfam" id="PF04713">
    <property type="entry name" value="Pox_I5"/>
    <property type="match status" value="1"/>
</dbReference>
<keyword evidence="5 7" id="KW-1133">Transmembrane helix</keyword>
<comment type="subcellular location">
    <subcellularLocation>
        <location evidence="1">Virion membrane</location>
        <topology evidence="1">Multi-pass membrane protein</topology>
    </subcellularLocation>
</comment>
<accession>A0AAU7E239</accession>